<name>A0A0R3VVZ6_TAEAS</name>
<gene>
    <name evidence="2" type="ORF">TASK_LOCUS1589</name>
</gene>
<dbReference type="Proteomes" id="UP000282613">
    <property type="component" value="Unassembled WGS sequence"/>
</dbReference>
<dbReference type="WBParaSite" id="TASK_0000158801-mRNA-1">
    <property type="protein sequence ID" value="TASK_0000158801-mRNA-1"/>
    <property type="gene ID" value="TASK_0000158801"/>
</dbReference>
<organism evidence="4">
    <name type="scientific">Taenia asiatica</name>
    <name type="common">Asian tapeworm</name>
    <dbReference type="NCBI Taxonomy" id="60517"/>
    <lineage>
        <taxon>Eukaryota</taxon>
        <taxon>Metazoa</taxon>
        <taxon>Spiralia</taxon>
        <taxon>Lophotrochozoa</taxon>
        <taxon>Platyhelminthes</taxon>
        <taxon>Cestoda</taxon>
        <taxon>Eucestoda</taxon>
        <taxon>Cyclophyllidea</taxon>
        <taxon>Taeniidae</taxon>
        <taxon>Taenia</taxon>
    </lineage>
</organism>
<feature type="compositionally biased region" description="Polar residues" evidence="1">
    <location>
        <begin position="299"/>
        <end position="309"/>
    </location>
</feature>
<dbReference type="STRING" id="60517.A0A0R3VVZ6"/>
<dbReference type="AlphaFoldDB" id="A0A0R3VVZ6"/>
<accession>A0A0R3VVZ6</accession>
<reference evidence="2 3" key="2">
    <citation type="submission" date="2018-11" db="EMBL/GenBank/DDBJ databases">
        <authorList>
            <consortium name="Pathogen Informatics"/>
        </authorList>
    </citation>
    <scope>NUCLEOTIDE SEQUENCE [LARGE SCALE GENOMIC DNA]</scope>
</reference>
<protein>
    <submittedName>
        <fullName evidence="4">DUF4537 domain-containing protein</fullName>
    </submittedName>
</protein>
<keyword evidence="3" id="KW-1185">Reference proteome</keyword>
<feature type="compositionally biased region" description="Basic and acidic residues" evidence="1">
    <location>
        <begin position="437"/>
        <end position="455"/>
    </location>
</feature>
<evidence type="ECO:0000313" key="2">
    <source>
        <dbReference type="EMBL" id="VDK23305.1"/>
    </source>
</evidence>
<evidence type="ECO:0000256" key="1">
    <source>
        <dbReference type="SAM" id="MobiDB-lite"/>
    </source>
</evidence>
<sequence length="859" mass="94236">MLTLNSTVLALNRADGCMHMGTVTNFMDDKNAIVRFRYSAETQEVPINLCLPVKGLKVDNSLEVCDQFATHFQLNDPVLVRMQNAQMDVQCWVPGHVASKAQFSTDSRQPLSRNYSIQLFYGSRRLFKSCDIVKISPKLHDAIVNYIVNLIVDDRGNCMQPANGKPKSSGIAVLKRKKYMGKSMEVRHLVLSMRKIVQAGSKNILFVLPTPPKEKTTRFESSHVPLANMGDPIQDPSRRRLSKLNKSPRISSTVPRQNRIAKQIAEKDDSGQYKENISPIEKEKKGLGEGVETPDGVWTKTTNIRTSSTNPPSDYADYFADGYDEIDEWDKTQPLTSSVFGVPELEGEAVGGHEDAKIVVDLPKAKCRLTVSASINQSKTSSKTHADSKFVDVTLFLEGKRGSYQQKVNLAIPDEDSKNSVGADNLAISTEGSQGRGEFKAAKETKKSTEGKRESYQQAGNLIISNEDGQRSGRSGVVKQTKMSAEGKRASYQLTGNLAIPSDDGQRSGGSRAITEAKNVAEAKRGSCQQTGKLAIPIEGGKRNGGPRLAKEAKKAAVDKRASYQQTGKLAISNENGQWSGGSRAAKGTKKVTESNVGSYQHTVNLAIPNDGAQIIGGSTSSKVAEKAGEGNKKSYQQIISLTISDEDSQRSDGPRKVEVAKKAAEGKKGSYRLAINVALSDDDDQKGGESGVHKMAKKMSEVPFPEMPFVDMERFWIQESDERYIVTDDYEESRSGEPTTFMEEGPITVDCLTDQPVCLGTSMNWFPEDECVLQMSHLRFSETSMIEEWCALEPLAGVGRNSVHASENISVAPNHEVYSEVEDLEQTRICKAQPYAAAKLLLRDALQNLHTDRQGKAS</sequence>
<feature type="region of interest" description="Disordered" evidence="1">
    <location>
        <begin position="263"/>
        <end position="309"/>
    </location>
</feature>
<evidence type="ECO:0000313" key="4">
    <source>
        <dbReference type="WBParaSite" id="TASK_0000158801-mRNA-1"/>
    </source>
</evidence>
<dbReference type="EMBL" id="UYRS01000461">
    <property type="protein sequence ID" value="VDK23305.1"/>
    <property type="molecule type" value="Genomic_DNA"/>
</dbReference>
<dbReference type="OrthoDB" id="6255377at2759"/>
<proteinExistence type="predicted"/>
<evidence type="ECO:0000313" key="3">
    <source>
        <dbReference type="Proteomes" id="UP000282613"/>
    </source>
</evidence>
<reference evidence="4" key="1">
    <citation type="submission" date="2017-02" db="UniProtKB">
        <authorList>
            <consortium name="WormBaseParasite"/>
        </authorList>
    </citation>
    <scope>IDENTIFICATION</scope>
</reference>
<feature type="region of interest" description="Disordered" evidence="1">
    <location>
        <begin position="428"/>
        <end position="477"/>
    </location>
</feature>